<feature type="domain" description="PAS" evidence="10">
    <location>
        <begin position="329"/>
        <end position="402"/>
    </location>
</feature>
<dbReference type="SUPFAM" id="SSF55874">
    <property type="entry name" value="ATPase domain of HSP90 chaperone/DNA topoisomerase II/histidine kinase"/>
    <property type="match status" value="1"/>
</dbReference>
<evidence type="ECO:0000256" key="3">
    <source>
        <dbReference type="ARBA" id="ARBA00022553"/>
    </source>
</evidence>
<dbReference type="Gene3D" id="3.30.450.40">
    <property type="match status" value="1"/>
</dbReference>
<dbReference type="PROSITE" id="PS50113">
    <property type="entry name" value="PAC"/>
    <property type="match status" value="1"/>
</dbReference>
<evidence type="ECO:0000256" key="1">
    <source>
        <dbReference type="ARBA" id="ARBA00000085"/>
    </source>
</evidence>
<keyword evidence="4" id="KW-0808">Transferase</keyword>
<accession>A0A2N1PSY9</accession>
<sequence length="682" mass="75559">MLSPQKQLEGFPCQHGLSMGRNSSNSCDTVLPGISRILSGNFTPEKTVTHLLDLSISLFNGDFAVIFLAGPDQREYRVIFTSSGSPACLKGFSTEIPSLPTLELDFVLFPHNSFYPAEAKVKDSEIMAARIPLTTRSCAIMHIFGTPGRLEISRCETSNLLLRVLALVVENGILIADTQKKISKLTTLYEIARKSNSLLMPGNILASLVEITDPLLPSDRAAFYSIDNDGSSLKLHTSRGICESPETIAVSDNLPEAQVARSMKPLLYPTDDYKSCLSLPIQSGDKLLGVLTLATTKAYAYSDEDIIALRVLVAQIAEMDAMTTTLINMRSSTDTILDSINSGLVTVDTEGRLDYVNAMARKIFPDLAEESIGKPMKSLLGHNPMAQAISDTLLLDEILEDKRATIIRDGEELFFSLTTFPIRANESDMMTGVALFFKDITEEQRLRMELKRKERLSALGELATGVAHEIRNPLSGIKMVMQILQSEIAGDDPKQEHVRIVLDESDRLAKIISDLMDFARPRALDMVSCDIRKVLRDAILLLEPLARERNNWVDMQDDSNCSPMLFDPEKMKQVFLNLIKNAIEAAEPDTAVEVRVSFEKTPRELCTLTIRNRGEIIPHNVIDKIFNPFYTTKELGTGLGLPITHSIIEEHRGGIRVRSTLDEGTVFSITLPLLRSGEENEA</sequence>
<evidence type="ECO:0000259" key="9">
    <source>
        <dbReference type="PROSITE" id="PS50109"/>
    </source>
</evidence>
<dbReference type="PROSITE" id="PS50109">
    <property type="entry name" value="HIS_KIN"/>
    <property type="match status" value="1"/>
</dbReference>
<dbReference type="InterPro" id="IPR029016">
    <property type="entry name" value="GAF-like_dom_sf"/>
</dbReference>
<dbReference type="EMBL" id="PGXC01000003">
    <property type="protein sequence ID" value="PKK91465.1"/>
    <property type="molecule type" value="Genomic_DNA"/>
</dbReference>
<dbReference type="Pfam" id="PF08448">
    <property type="entry name" value="PAS_4"/>
    <property type="match status" value="1"/>
</dbReference>
<dbReference type="GO" id="GO:0000155">
    <property type="term" value="F:phosphorelay sensor kinase activity"/>
    <property type="evidence" value="ECO:0007669"/>
    <property type="project" value="InterPro"/>
</dbReference>
<comment type="catalytic activity">
    <reaction evidence="1">
        <text>ATP + protein L-histidine = ADP + protein N-phospho-L-histidine.</text>
        <dbReference type="EC" id="2.7.13.3"/>
    </reaction>
</comment>
<dbReference type="AlphaFoldDB" id="A0A2N1PSY9"/>
<dbReference type="EC" id="2.7.13.3" evidence="2"/>
<keyword evidence="3" id="KW-0597">Phosphoprotein</keyword>
<dbReference type="PANTHER" id="PTHR43065:SF10">
    <property type="entry name" value="PEROXIDE STRESS-ACTIVATED HISTIDINE KINASE MAK3"/>
    <property type="match status" value="1"/>
</dbReference>
<keyword evidence="5" id="KW-0547">Nucleotide-binding</keyword>
<dbReference type="InterPro" id="IPR000014">
    <property type="entry name" value="PAS"/>
</dbReference>
<gene>
    <name evidence="12" type="ORF">CVV64_06840</name>
</gene>
<keyword evidence="7" id="KW-0067">ATP-binding</keyword>
<evidence type="ECO:0000256" key="7">
    <source>
        <dbReference type="ARBA" id="ARBA00022840"/>
    </source>
</evidence>
<protein>
    <recommendedName>
        <fullName evidence="2">histidine kinase</fullName>
        <ecNumber evidence="2">2.7.13.3</ecNumber>
    </recommendedName>
</protein>
<evidence type="ECO:0000313" key="12">
    <source>
        <dbReference type="EMBL" id="PKK91465.1"/>
    </source>
</evidence>
<dbReference type="Pfam" id="PF02518">
    <property type="entry name" value="HATPase_c"/>
    <property type="match status" value="1"/>
</dbReference>
<dbReference type="InterPro" id="IPR013656">
    <property type="entry name" value="PAS_4"/>
</dbReference>
<evidence type="ECO:0000256" key="5">
    <source>
        <dbReference type="ARBA" id="ARBA00022741"/>
    </source>
</evidence>
<evidence type="ECO:0000256" key="6">
    <source>
        <dbReference type="ARBA" id="ARBA00022777"/>
    </source>
</evidence>
<dbReference type="Gene3D" id="1.10.287.130">
    <property type="match status" value="1"/>
</dbReference>
<dbReference type="SUPFAM" id="SSF55785">
    <property type="entry name" value="PYP-like sensor domain (PAS domain)"/>
    <property type="match status" value="1"/>
</dbReference>
<dbReference type="SUPFAM" id="SSF47384">
    <property type="entry name" value="Homodimeric domain of signal transducing histidine kinase"/>
    <property type="match status" value="1"/>
</dbReference>
<dbReference type="Proteomes" id="UP000233256">
    <property type="component" value="Unassembled WGS sequence"/>
</dbReference>
<dbReference type="Pfam" id="PF00512">
    <property type="entry name" value="HisKA"/>
    <property type="match status" value="1"/>
</dbReference>
<evidence type="ECO:0000259" key="11">
    <source>
        <dbReference type="PROSITE" id="PS50113"/>
    </source>
</evidence>
<evidence type="ECO:0000256" key="4">
    <source>
        <dbReference type="ARBA" id="ARBA00022679"/>
    </source>
</evidence>
<dbReference type="GO" id="GO:0005524">
    <property type="term" value="F:ATP binding"/>
    <property type="evidence" value="ECO:0007669"/>
    <property type="project" value="UniProtKB-KW"/>
</dbReference>
<dbReference type="CDD" id="cd00075">
    <property type="entry name" value="HATPase"/>
    <property type="match status" value="1"/>
</dbReference>
<dbReference type="InterPro" id="IPR003018">
    <property type="entry name" value="GAF"/>
</dbReference>
<keyword evidence="6" id="KW-0418">Kinase</keyword>
<dbReference type="InterPro" id="IPR003594">
    <property type="entry name" value="HATPase_dom"/>
</dbReference>
<reference evidence="12 13" key="1">
    <citation type="journal article" date="2017" name="ISME J.">
        <title>Potential for microbial H2 and metal transformations associated with novel bacteria and archaea in deep terrestrial subsurface sediments.</title>
        <authorList>
            <person name="Hernsdorf A.W."/>
            <person name="Amano Y."/>
            <person name="Miyakawa K."/>
            <person name="Ise K."/>
            <person name="Suzuki Y."/>
            <person name="Anantharaman K."/>
            <person name="Probst A."/>
            <person name="Burstein D."/>
            <person name="Thomas B.C."/>
            <person name="Banfield J.F."/>
        </authorList>
    </citation>
    <scope>NUCLEOTIDE SEQUENCE [LARGE SCALE GENOMIC DNA]</scope>
    <source>
        <strain evidence="12">HGW-Wallbacteria-1</strain>
    </source>
</reference>
<dbReference type="InterPro" id="IPR004358">
    <property type="entry name" value="Sig_transdc_His_kin-like_C"/>
</dbReference>
<dbReference type="InterPro" id="IPR035965">
    <property type="entry name" value="PAS-like_dom_sf"/>
</dbReference>
<dbReference type="CDD" id="cd00130">
    <property type="entry name" value="PAS"/>
    <property type="match status" value="1"/>
</dbReference>
<dbReference type="InterPro" id="IPR005467">
    <property type="entry name" value="His_kinase_dom"/>
</dbReference>
<dbReference type="SUPFAM" id="SSF55781">
    <property type="entry name" value="GAF domain-like"/>
    <property type="match status" value="1"/>
</dbReference>
<organism evidence="12 13">
    <name type="scientific">Candidatus Wallbacteria bacterium HGW-Wallbacteria-1</name>
    <dbReference type="NCBI Taxonomy" id="2013854"/>
    <lineage>
        <taxon>Bacteria</taxon>
        <taxon>Candidatus Walliibacteriota</taxon>
    </lineage>
</organism>
<dbReference type="PANTHER" id="PTHR43065">
    <property type="entry name" value="SENSOR HISTIDINE KINASE"/>
    <property type="match status" value="1"/>
</dbReference>
<keyword evidence="8" id="KW-0902">Two-component regulatory system</keyword>
<name>A0A2N1PSY9_9BACT</name>
<dbReference type="SMART" id="SM00388">
    <property type="entry name" value="HisKA"/>
    <property type="match status" value="1"/>
</dbReference>
<dbReference type="NCBIfam" id="TIGR00229">
    <property type="entry name" value="sensory_box"/>
    <property type="match status" value="1"/>
</dbReference>
<dbReference type="InterPro" id="IPR003661">
    <property type="entry name" value="HisK_dim/P_dom"/>
</dbReference>
<dbReference type="Gene3D" id="3.30.565.10">
    <property type="entry name" value="Histidine kinase-like ATPase, C-terminal domain"/>
    <property type="match status" value="1"/>
</dbReference>
<evidence type="ECO:0000256" key="2">
    <source>
        <dbReference type="ARBA" id="ARBA00012438"/>
    </source>
</evidence>
<evidence type="ECO:0000259" key="10">
    <source>
        <dbReference type="PROSITE" id="PS50112"/>
    </source>
</evidence>
<dbReference type="InterPro" id="IPR000700">
    <property type="entry name" value="PAS-assoc_C"/>
</dbReference>
<dbReference type="Gene3D" id="3.30.450.20">
    <property type="entry name" value="PAS domain"/>
    <property type="match status" value="1"/>
</dbReference>
<dbReference type="PRINTS" id="PR00344">
    <property type="entry name" value="BCTRLSENSOR"/>
</dbReference>
<feature type="domain" description="Histidine kinase" evidence="9">
    <location>
        <begin position="465"/>
        <end position="675"/>
    </location>
</feature>
<dbReference type="SMART" id="SM00387">
    <property type="entry name" value="HATPase_c"/>
    <property type="match status" value="1"/>
</dbReference>
<dbReference type="InterPro" id="IPR036097">
    <property type="entry name" value="HisK_dim/P_sf"/>
</dbReference>
<proteinExistence type="predicted"/>
<dbReference type="PROSITE" id="PS50112">
    <property type="entry name" value="PAS"/>
    <property type="match status" value="1"/>
</dbReference>
<dbReference type="CDD" id="cd00082">
    <property type="entry name" value="HisKA"/>
    <property type="match status" value="1"/>
</dbReference>
<evidence type="ECO:0000313" key="13">
    <source>
        <dbReference type="Proteomes" id="UP000233256"/>
    </source>
</evidence>
<dbReference type="Pfam" id="PF01590">
    <property type="entry name" value="GAF"/>
    <property type="match status" value="1"/>
</dbReference>
<evidence type="ECO:0000256" key="8">
    <source>
        <dbReference type="ARBA" id="ARBA00023012"/>
    </source>
</evidence>
<feature type="domain" description="PAC" evidence="11">
    <location>
        <begin position="397"/>
        <end position="452"/>
    </location>
</feature>
<comment type="caution">
    <text evidence="12">The sequence shown here is derived from an EMBL/GenBank/DDBJ whole genome shotgun (WGS) entry which is preliminary data.</text>
</comment>
<dbReference type="InterPro" id="IPR036890">
    <property type="entry name" value="HATPase_C_sf"/>
</dbReference>